<gene>
    <name evidence="3" type="ORF">BOLC4T21750H</name>
</gene>
<dbReference type="AlphaFoldDB" id="A0A3P6BMZ5"/>
<evidence type="ECO:0000313" key="3">
    <source>
        <dbReference type="EMBL" id="VDD03916.1"/>
    </source>
</evidence>
<proteinExistence type="predicted"/>
<dbReference type="Pfam" id="PF14111">
    <property type="entry name" value="DUF4283"/>
    <property type="match status" value="1"/>
</dbReference>
<dbReference type="InterPro" id="IPR040256">
    <property type="entry name" value="At4g02000-like"/>
</dbReference>
<dbReference type="InterPro" id="IPR025558">
    <property type="entry name" value="DUF4283"/>
</dbReference>
<dbReference type="PANTHER" id="PTHR31286">
    <property type="entry name" value="GLYCINE-RICH CELL WALL STRUCTURAL PROTEIN 1.8-LIKE"/>
    <property type="match status" value="1"/>
</dbReference>
<evidence type="ECO:0000256" key="1">
    <source>
        <dbReference type="SAM" id="MobiDB-lite"/>
    </source>
</evidence>
<name>A0A3P6BMZ5_BRAOL</name>
<dbReference type="PANTHER" id="PTHR31286:SF90">
    <property type="entry name" value="DUF4283 DOMAIN-CONTAINING PROTEIN"/>
    <property type="match status" value="1"/>
</dbReference>
<feature type="compositionally biased region" description="Polar residues" evidence="1">
    <location>
        <begin position="37"/>
        <end position="54"/>
    </location>
</feature>
<reference evidence="3" key="1">
    <citation type="submission" date="2018-11" db="EMBL/GenBank/DDBJ databases">
        <authorList>
            <consortium name="Genoscope - CEA"/>
            <person name="William W."/>
        </authorList>
    </citation>
    <scope>NUCLEOTIDE SEQUENCE</scope>
</reference>
<accession>A0A3P6BMZ5</accession>
<sequence>MVGTSFPINSTVLSPSAKTRSENTIHFDLENFKVLPQKNSSPIQLNKASNSSSFAPPKPNSEKLPKISTNPTVSDPNPPTSVLPPNLNPKTSTFEIPNPNTTSSENPPPATPSIAEKLRKFEDKTLRRLASVTISDTGRPRVLTPDSVFQKGAELHKDFIICYFNGRPPPFNHIQNVLNSLWGKGIRVEIHKNPLSRSMLVRIPSEYLRQKILEKRVWYQQGLSLVAGLIGEPKETDEFTLNLVSLTTSHVKVVVDLTKLLPDVVEFTRQSGEVVEQGRTHVQRNGVT</sequence>
<dbReference type="EMBL" id="LR031873">
    <property type="protein sequence ID" value="VDD03916.1"/>
    <property type="molecule type" value="Genomic_DNA"/>
</dbReference>
<feature type="domain" description="DUF4283" evidence="2">
    <location>
        <begin position="153"/>
        <end position="223"/>
    </location>
</feature>
<organism evidence="3">
    <name type="scientific">Brassica oleracea</name>
    <name type="common">Wild cabbage</name>
    <dbReference type="NCBI Taxonomy" id="3712"/>
    <lineage>
        <taxon>Eukaryota</taxon>
        <taxon>Viridiplantae</taxon>
        <taxon>Streptophyta</taxon>
        <taxon>Embryophyta</taxon>
        <taxon>Tracheophyta</taxon>
        <taxon>Spermatophyta</taxon>
        <taxon>Magnoliopsida</taxon>
        <taxon>eudicotyledons</taxon>
        <taxon>Gunneridae</taxon>
        <taxon>Pentapetalae</taxon>
        <taxon>rosids</taxon>
        <taxon>malvids</taxon>
        <taxon>Brassicales</taxon>
        <taxon>Brassicaceae</taxon>
        <taxon>Brassiceae</taxon>
        <taxon>Brassica</taxon>
    </lineage>
</organism>
<feature type="region of interest" description="Disordered" evidence="1">
    <location>
        <begin position="36"/>
        <end position="113"/>
    </location>
</feature>
<evidence type="ECO:0000259" key="2">
    <source>
        <dbReference type="Pfam" id="PF14111"/>
    </source>
</evidence>
<protein>
    <recommendedName>
        <fullName evidence="2">DUF4283 domain-containing protein</fullName>
    </recommendedName>
</protein>